<dbReference type="OrthoDB" id="5381546at2"/>
<evidence type="ECO:0008006" key="3">
    <source>
        <dbReference type="Google" id="ProtNLM"/>
    </source>
</evidence>
<evidence type="ECO:0000313" key="1">
    <source>
        <dbReference type="EMBL" id="SEG14401.1"/>
    </source>
</evidence>
<dbReference type="RefSeq" id="WP_103906018.1">
    <property type="nucleotide sequence ID" value="NZ_CP049246.1"/>
</dbReference>
<dbReference type="AlphaFoldDB" id="A0A1H5XRR4"/>
<sequence>MNLFHFNALPVFLLFLGLALPYSAKSHVADTTIAVNGVPKKEKSLKQSGLSFIPSNYMVQHAGSIGVVALGIGWDYGRKDQWSTDFLVGFVPKYDTDRIKTTLTLRQTYTPFQVKVNEQIDYHPLRTGLYVSTTVGKQFWFSAPDKYPSDYYTFSTKLRFNAFVGQDFTYSFPSGTSYFEGVKFYYDLHTNDLYLISRIQNRYLSLRDYLGLSLGVKLQIRRK</sequence>
<dbReference type="Proteomes" id="UP000236731">
    <property type="component" value="Unassembled WGS sequence"/>
</dbReference>
<organism evidence="1 2">
    <name type="scientific">Sphingobacterium lactis</name>
    <dbReference type="NCBI Taxonomy" id="797291"/>
    <lineage>
        <taxon>Bacteria</taxon>
        <taxon>Pseudomonadati</taxon>
        <taxon>Bacteroidota</taxon>
        <taxon>Sphingobacteriia</taxon>
        <taxon>Sphingobacteriales</taxon>
        <taxon>Sphingobacteriaceae</taxon>
        <taxon>Sphingobacterium</taxon>
    </lineage>
</organism>
<evidence type="ECO:0000313" key="2">
    <source>
        <dbReference type="Proteomes" id="UP000236731"/>
    </source>
</evidence>
<dbReference type="EMBL" id="FNUT01000005">
    <property type="protein sequence ID" value="SEG14401.1"/>
    <property type="molecule type" value="Genomic_DNA"/>
</dbReference>
<reference evidence="2" key="1">
    <citation type="submission" date="2016-10" db="EMBL/GenBank/DDBJ databases">
        <authorList>
            <person name="Varghese N."/>
            <person name="Submissions S."/>
        </authorList>
    </citation>
    <scope>NUCLEOTIDE SEQUENCE [LARGE SCALE GENOMIC DNA]</scope>
    <source>
        <strain evidence="2">DSM 22361</strain>
    </source>
</reference>
<proteinExistence type="predicted"/>
<keyword evidence="2" id="KW-1185">Reference proteome</keyword>
<name>A0A1H5XRR4_9SPHI</name>
<protein>
    <recommendedName>
        <fullName evidence="3">Outer membrane protein beta-barrel domain-containing protein</fullName>
    </recommendedName>
</protein>
<gene>
    <name evidence="1" type="ORF">SAMN05421877_10598</name>
</gene>
<accession>A0A1H5XRR4</accession>